<evidence type="ECO:0000313" key="6">
    <source>
        <dbReference type="Proteomes" id="UP000007089"/>
    </source>
</evidence>
<evidence type="ECO:0000256" key="4">
    <source>
        <dbReference type="SAM" id="MobiDB-lite"/>
    </source>
</evidence>
<dbReference type="PANTHER" id="PTHR44196:SF1">
    <property type="entry name" value="DEHYDROGENASE_REDUCTASE SDR FAMILY MEMBER 7B"/>
    <property type="match status" value="1"/>
</dbReference>
<dbReference type="InterPro" id="IPR020904">
    <property type="entry name" value="Sc_DH/Rdtase_CS"/>
</dbReference>
<dbReference type="GO" id="GO:0016491">
    <property type="term" value="F:oxidoreductase activity"/>
    <property type="evidence" value="ECO:0007669"/>
    <property type="project" value="UniProtKB-KW"/>
</dbReference>
<name>B8JEN6_ANAD2</name>
<dbReference type="SUPFAM" id="SSF51735">
    <property type="entry name" value="NAD(P)-binding Rossmann-fold domains"/>
    <property type="match status" value="1"/>
</dbReference>
<dbReference type="PRINTS" id="PR00081">
    <property type="entry name" value="GDHRDH"/>
</dbReference>
<dbReference type="InterPro" id="IPR002347">
    <property type="entry name" value="SDR_fam"/>
</dbReference>
<dbReference type="AlphaFoldDB" id="B8JEN6"/>
<keyword evidence="2" id="KW-0560">Oxidoreductase</keyword>
<dbReference type="PRINTS" id="PR00080">
    <property type="entry name" value="SDRFAMILY"/>
</dbReference>
<dbReference type="PANTHER" id="PTHR44196">
    <property type="entry name" value="DEHYDROGENASE/REDUCTASE SDR FAMILY MEMBER 7B"/>
    <property type="match status" value="1"/>
</dbReference>
<protein>
    <submittedName>
        <fullName evidence="5">Short-chain dehydrogenase/reductase SDR</fullName>
    </submittedName>
</protein>
<dbReference type="Pfam" id="PF00106">
    <property type="entry name" value="adh_short"/>
    <property type="match status" value="1"/>
</dbReference>
<reference evidence="5" key="1">
    <citation type="submission" date="2009-01" db="EMBL/GenBank/DDBJ databases">
        <title>Complete sequence of Anaeromyxobacter dehalogenans 2CP-1.</title>
        <authorList>
            <consortium name="US DOE Joint Genome Institute"/>
            <person name="Lucas S."/>
            <person name="Copeland A."/>
            <person name="Lapidus A."/>
            <person name="Glavina del Rio T."/>
            <person name="Dalin E."/>
            <person name="Tice H."/>
            <person name="Bruce D."/>
            <person name="Goodwin L."/>
            <person name="Pitluck S."/>
            <person name="Saunders E."/>
            <person name="Brettin T."/>
            <person name="Detter J.C."/>
            <person name="Han C."/>
            <person name="Larimer F."/>
            <person name="Land M."/>
            <person name="Hauser L."/>
            <person name="Kyrpides N."/>
            <person name="Ovchinnikova G."/>
            <person name="Beliaev A.S."/>
            <person name="Richardson P."/>
        </authorList>
    </citation>
    <scope>NUCLEOTIDE SEQUENCE</scope>
    <source>
        <strain evidence="5">2CP-1</strain>
    </source>
</reference>
<organism evidence="5 6">
    <name type="scientific">Anaeromyxobacter dehalogenans (strain ATCC BAA-258 / DSM 21875 / 2CP-1)</name>
    <dbReference type="NCBI Taxonomy" id="455488"/>
    <lineage>
        <taxon>Bacteria</taxon>
        <taxon>Pseudomonadati</taxon>
        <taxon>Myxococcota</taxon>
        <taxon>Myxococcia</taxon>
        <taxon>Myxococcales</taxon>
        <taxon>Cystobacterineae</taxon>
        <taxon>Anaeromyxobacteraceae</taxon>
        <taxon>Anaeromyxobacter</taxon>
    </lineage>
</organism>
<dbReference type="Gene3D" id="3.40.50.720">
    <property type="entry name" value="NAD(P)-binding Rossmann-like Domain"/>
    <property type="match status" value="1"/>
</dbReference>
<dbReference type="InterPro" id="IPR036291">
    <property type="entry name" value="NAD(P)-bd_dom_sf"/>
</dbReference>
<dbReference type="NCBIfam" id="NF005495">
    <property type="entry name" value="PRK07109.1"/>
    <property type="match status" value="1"/>
</dbReference>
<accession>B8JEN6</accession>
<keyword evidence="6" id="KW-1185">Reference proteome</keyword>
<dbReference type="GO" id="GO:0016020">
    <property type="term" value="C:membrane"/>
    <property type="evidence" value="ECO:0007669"/>
    <property type="project" value="TreeGrafter"/>
</dbReference>
<sequence length="305" mass="33210">MRVALIARNAEALENAAREIRGAGGEAIAVVADVSDAGAVDAAADAVVRAWGGIDVWVNDAMVSVFAPVMETTAEEYRRVTEVTYLGYVHGTRAALRHMLPRNRGHVVQVGSALCYRSIPLQSAYCAAKAAVRGFTDALRCELAHDRSRVRLSMVHLPAVNTPQFELVRTRLPGHPKPVPPIYQPEVIARAVLAVVRRPRRELWVTWSTVRAILGQRTIPGLLDRYLGRIGYRAQQADRPPEPGRPDDLDRPVPGDHGAHGEFSAEARRRSASLWLTLHRRSLAAGAVLLAAGAVWASRSVRGAT</sequence>
<feature type="region of interest" description="Disordered" evidence="4">
    <location>
        <begin position="234"/>
        <end position="265"/>
    </location>
</feature>
<dbReference type="KEGG" id="acp:A2cp1_2845"/>
<comment type="similarity">
    <text evidence="1 3">Belongs to the short-chain dehydrogenases/reductases (SDR) family.</text>
</comment>
<dbReference type="Proteomes" id="UP000007089">
    <property type="component" value="Chromosome"/>
</dbReference>
<evidence type="ECO:0000256" key="2">
    <source>
        <dbReference type="ARBA" id="ARBA00023002"/>
    </source>
</evidence>
<evidence type="ECO:0000256" key="3">
    <source>
        <dbReference type="RuleBase" id="RU000363"/>
    </source>
</evidence>
<dbReference type="EMBL" id="CP001359">
    <property type="protein sequence ID" value="ACL66182.1"/>
    <property type="molecule type" value="Genomic_DNA"/>
</dbReference>
<feature type="compositionally biased region" description="Basic and acidic residues" evidence="4">
    <location>
        <begin position="239"/>
        <end position="265"/>
    </location>
</feature>
<gene>
    <name evidence="5" type="ordered locus">A2cp1_2845</name>
</gene>
<dbReference type="PROSITE" id="PS00061">
    <property type="entry name" value="ADH_SHORT"/>
    <property type="match status" value="1"/>
</dbReference>
<evidence type="ECO:0000313" key="5">
    <source>
        <dbReference type="EMBL" id="ACL66182.1"/>
    </source>
</evidence>
<evidence type="ECO:0000256" key="1">
    <source>
        <dbReference type="ARBA" id="ARBA00006484"/>
    </source>
</evidence>
<dbReference type="HOGENOM" id="CLU_010194_2_1_7"/>
<proteinExistence type="inferred from homology"/>